<proteinExistence type="predicted"/>
<keyword evidence="1" id="KW-0732">Signal</keyword>
<name>A0A6J4IGF1_9SPHI</name>
<reference evidence="2" key="1">
    <citation type="submission" date="2020-02" db="EMBL/GenBank/DDBJ databases">
        <authorList>
            <person name="Meier V. D."/>
        </authorList>
    </citation>
    <scope>NUCLEOTIDE SEQUENCE</scope>
    <source>
        <strain evidence="2">AVDCRST_MAG56</strain>
    </source>
</reference>
<dbReference type="EMBL" id="CADCTQ010000173">
    <property type="protein sequence ID" value="CAA9250104.1"/>
    <property type="molecule type" value="Genomic_DNA"/>
</dbReference>
<gene>
    <name evidence="2" type="ORF">AVDCRST_MAG56-1880</name>
</gene>
<organism evidence="2">
    <name type="scientific">uncultured Cytophagales bacterium</name>
    <dbReference type="NCBI Taxonomy" id="158755"/>
    <lineage>
        <taxon>Bacteria</taxon>
        <taxon>Pseudomonadati</taxon>
        <taxon>Bacteroidota</taxon>
        <taxon>Sphingobacteriia</taxon>
        <taxon>Sphingobacteriales</taxon>
        <taxon>environmental samples</taxon>
    </lineage>
</organism>
<feature type="signal peptide" evidence="1">
    <location>
        <begin position="1"/>
        <end position="46"/>
    </location>
</feature>
<sequence>MKKDKTHHKNHGFPPFSPVQGKFINTCLRLVIVLNLLLAAAPSTQAQTPFVTGTRPGSVQSSLPSDRWQELILNADGSINWGQYSFVAQNYNRSDIQDYRMGPRYNYYHSTPASFPTVAQIGSNGWDPYPYDYYANNPKRVDWHQKSGQMLYQPEASTDPGMARARIGTVSCLASAPTVISDMRIMWTPDRANYFNENPDLATQHSPWISASGGKLPKPPIAVARAKYMTSLTGAVIYPNGLVGFTGNGNDPNTWKVDNNDYGTWRIEPYYPFVKLPSGKIPTAVAMTLNHEFILVTVWDVVNRKGQLGVIAVQAHLTSSDHFSTFTASNMPFFWSMPNYGRVNRLKLLGFIDLPFAAPTSIEATADLGMTQGRTDPSATMSPDFGSQWERDRWRNGTGGYYRRTSRAGYAVIASRSEDKVAFVDLQPLYQYVRDMMFTTSSNHYATKNQGMLDSQWPHTFSHAPQQRPVVRTVLSVPAPTAVACGFGRDGAFFFDRPSDFDGELFRVSAYVASMDGTVRMYNAASLNRAGSKTAPYLVKTVNVGKNPTHIAYGLQGGREANRLTITCRGDRAVYQVTTGGSVAKVLRDSRLVDPVSSEVGHQWRGCGGIATVSVMDYNGKQAVNYVTQKFVGYNHQDMGFRFGAATQVPGKPFLLSIAEVL</sequence>
<feature type="chain" id="PRO_5026985714" evidence="1">
    <location>
        <begin position="47"/>
        <end position="662"/>
    </location>
</feature>
<evidence type="ECO:0000313" key="2">
    <source>
        <dbReference type="EMBL" id="CAA9250104.1"/>
    </source>
</evidence>
<accession>A0A6J4IGF1</accession>
<evidence type="ECO:0000256" key="1">
    <source>
        <dbReference type="SAM" id="SignalP"/>
    </source>
</evidence>
<protein>
    <submittedName>
        <fullName evidence="2">Uncharacterized protein</fullName>
    </submittedName>
</protein>
<dbReference type="AlphaFoldDB" id="A0A6J4IGF1"/>